<evidence type="ECO:0000256" key="1">
    <source>
        <dbReference type="ARBA" id="ARBA00004448"/>
    </source>
</evidence>
<dbReference type="PROSITE" id="PS00211">
    <property type="entry name" value="ABC_TRANSPORTER_1"/>
    <property type="match status" value="1"/>
</dbReference>
<dbReference type="STRING" id="4537.A0A0E0L792"/>
<evidence type="ECO:0000256" key="4">
    <source>
        <dbReference type="ARBA" id="ARBA00022496"/>
    </source>
</evidence>
<evidence type="ECO:0000259" key="17">
    <source>
        <dbReference type="PROSITE" id="PS50929"/>
    </source>
</evidence>
<keyword evidence="3" id="KW-0813">Transport</keyword>
<dbReference type="SUPFAM" id="SSF52540">
    <property type="entry name" value="P-loop containing nucleoside triphosphate hydrolases"/>
    <property type="match status" value="1"/>
</dbReference>
<dbReference type="GO" id="GO:0006879">
    <property type="term" value="P:intracellular iron ion homeostasis"/>
    <property type="evidence" value="ECO:0007669"/>
    <property type="project" value="TreeGrafter"/>
</dbReference>
<dbReference type="InterPro" id="IPR003439">
    <property type="entry name" value="ABC_transporter-like_ATP-bd"/>
</dbReference>
<feature type="transmembrane region" description="Helical" evidence="15">
    <location>
        <begin position="192"/>
        <end position="211"/>
    </location>
</feature>
<keyword evidence="19" id="KW-1185">Reference proteome</keyword>
<evidence type="ECO:0000256" key="5">
    <source>
        <dbReference type="ARBA" id="ARBA00022692"/>
    </source>
</evidence>
<feature type="transmembrane region" description="Helical" evidence="15">
    <location>
        <begin position="395"/>
        <end position="417"/>
    </location>
</feature>
<evidence type="ECO:0000256" key="7">
    <source>
        <dbReference type="ARBA" id="ARBA00022840"/>
    </source>
</evidence>
<evidence type="ECO:0000256" key="15">
    <source>
        <dbReference type="SAM" id="Phobius"/>
    </source>
</evidence>
<dbReference type="CDD" id="cd18582">
    <property type="entry name" value="ABC_6TM_ATM1_ABCB7"/>
    <property type="match status" value="1"/>
</dbReference>
<dbReference type="OMA" id="VFHIIPI"/>
<keyword evidence="5 15" id="KW-0812">Transmembrane</keyword>
<dbReference type="PANTHER" id="PTHR24221:SF402">
    <property type="entry name" value="IRON-SULFUR CLUSTERS TRANSPORTER ABCB7, MITOCHONDRIAL"/>
    <property type="match status" value="1"/>
</dbReference>
<dbReference type="Pfam" id="PF00664">
    <property type="entry name" value="ABC_membrane"/>
    <property type="match status" value="1"/>
</dbReference>
<dbReference type="EnsemblPlants" id="OPUNC06G01510.1">
    <property type="protein sequence ID" value="OPUNC06G01510.1"/>
    <property type="gene ID" value="OPUNC06G01510"/>
</dbReference>
<evidence type="ECO:0000256" key="12">
    <source>
        <dbReference type="ARBA" id="ARBA00023128"/>
    </source>
</evidence>
<keyword evidence="6" id="KW-0547">Nucleotide-binding</keyword>
<dbReference type="SUPFAM" id="SSF90123">
    <property type="entry name" value="ABC transporter transmembrane region"/>
    <property type="match status" value="1"/>
</dbReference>
<keyword evidence="8" id="KW-0809">Transit peptide</keyword>
<dbReference type="InterPro" id="IPR003593">
    <property type="entry name" value="AAA+_ATPase"/>
</dbReference>
<keyword evidence="10" id="KW-0408">Iron</keyword>
<keyword evidence="7" id="KW-0067">ATP-binding</keyword>
<dbReference type="eggNOG" id="KOG0057">
    <property type="taxonomic scope" value="Eukaryota"/>
</dbReference>
<comment type="similarity">
    <text evidence="14">Belongs to the ABC transporter superfamily. ABCB family. Heavy Metal importer (TC 3.A.1.210) subfamily.</text>
</comment>
<feature type="transmembrane region" description="Helical" evidence="15">
    <location>
        <begin position="305"/>
        <end position="326"/>
    </location>
</feature>
<dbReference type="InterPro" id="IPR011527">
    <property type="entry name" value="ABC1_TM_dom"/>
</dbReference>
<evidence type="ECO:0000256" key="9">
    <source>
        <dbReference type="ARBA" id="ARBA00022989"/>
    </source>
</evidence>
<evidence type="ECO:0000256" key="3">
    <source>
        <dbReference type="ARBA" id="ARBA00022448"/>
    </source>
</evidence>
<dbReference type="PANTHER" id="PTHR24221">
    <property type="entry name" value="ATP-BINDING CASSETTE SUB-FAMILY B"/>
    <property type="match status" value="1"/>
</dbReference>
<dbReference type="Pfam" id="PF00005">
    <property type="entry name" value="ABC_tran"/>
    <property type="match status" value="1"/>
</dbReference>
<dbReference type="CDD" id="cd03253">
    <property type="entry name" value="ABCC_ATM1_transporter"/>
    <property type="match status" value="1"/>
</dbReference>
<feature type="transmembrane region" description="Helical" evidence="15">
    <location>
        <begin position="146"/>
        <end position="167"/>
    </location>
</feature>
<evidence type="ECO:0000256" key="8">
    <source>
        <dbReference type="ARBA" id="ARBA00022946"/>
    </source>
</evidence>
<reference evidence="18" key="1">
    <citation type="submission" date="2015-04" db="UniProtKB">
        <authorList>
            <consortium name="EnsemblPlants"/>
        </authorList>
    </citation>
    <scope>IDENTIFICATION</scope>
</reference>
<evidence type="ECO:0000313" key="18">
    <source>
        <dbReference type="EnsemblPlants" id="OPUNC06G01510.1"/>
    </source>
</evidence>
<dbReference type="Gene3D" id="3.40.50.300">
    <property type="entry name" value="P-loop containing nucleotide triphosphate hydrolases"/>
    <property type="match status" value="1"/>
</dbReference>
<feature type="domain" description="ABC transmembrane type-1" evidence="17">
    <location>
        <begin position="147"/>
        <end position="448"/>
    </location>
</feature>
<dbReference type="GO" id="GO:0005524">
    <property type="term" value="F:ATP binding"/>
    <property type="evidence" value="ECO:0007669"/>
    <property type="project" value="UniProtKB-KW"/>
</dbReference>
<keyword evidence="13 15" id="KW-0472">Membrane</keyword>
<protein>
    <submittedName>
        <fullName evidence="18">Uncharacterized protein</fullName>
    </submittedName>
</protein>
<dbReference type="FunFam" id="1.20.1560.10:FF:000004">
    <property type="entry name" value="ATP-binding cassette sub-family B member 7"/>
    <property type="match status" value="1"/>
</dbReference>
<dbReference type="SMART" id="SM00382">
    <property type="entry name" value="AAA"/>
    <property type="match status" value="1"/>
</dbReference>
<organism evidence="18">
    <name type="scientific">Oryza punctata</name>
    <name type="common">Red rice</name>
    <dbReference type="NCBI Taxonomy" id="4537"/>
    <lineage>
        <taxon>Eukaryota</taxon>
        <taxon>Viridiplantae</taxon>
        <taxon>Streptophyta</taxon>
        <taxon>Embryophyta</taxon>
        <taxon>Tracheophyta</taxon>
        <taxon>Spermatophyta</taxon>
        <taxon>Magnoliopsida</taxon>
        <taxon>Liliopsida</taxon>
        <taxon>Poales</taxon>
        <taxon>Poaceae</taxon>
        <taxon>BOP clade</taxon>
        <taxon>Oryzoideae</taxon>
        <taxon>Oryzeae</taxon>
        <taxon>Oryzinae</taxon>
        <taxon>Oryza</taxon>
    </lineage>
</organism>
<keyword evidence="12" id="KW-0496">Mitochondrion</keyword>
<comment type="subcellular location">
    <subcellularLocation>
        <location evidence="1">Mitochondrion inner membrane</location>
        <topology evidence="1">Multi-pass membrane protein</topology>
    </subcellularLocation>
</comment>
<feature type="domain" description="ABC transporter" evidence="16">
    <location>
        <begin position="482"/>
        <end position="716"/>
    </location>
</feature>
<dbReference type="InterPro" id="IPR036640">
    <property type="entry name" value="ABC1_TM_sf"/>
</dbReference>
<name>A0A0E0L792_ORYPU</name>
<keyword evidence="9 15" id="KW-1133">Transmembrane helix</keyword>
<dbReference type="PROSITE" id="PS50929">
    <property type="entry name" value="ABC_TM1F"/>
    <property type="match status" value="1"/>
</dbReference>
<dbReference type="FunFam" id="3.40.50.300:FF:001038">
    <property type="entry name" value="ABC transporter B family member 25"/>
    <property type="match status" value="1"/>
</dbReference>
<dbReference type="GO" id="GO:0006826">
    <property type="term" value="P:iron ion transport"/>
    <property type="evidence" value="ECO:0007669"/>
    <property type="project" value="UniProtKB-KW"/>
</dbReference>
<comment type="subunit">
    <text evidence="2">Homodimer.</text>
</comment>
<reference evidence="18" key="2">
    <citation type="submission" date="2018-05" db="EMBL/GenBank/DDBJ databases">
        <title>OpunRS2 (Oryza punctata Reference Sequence Version 2).</title>
        <authorList>
            <person name="Zhang J."/>
            <person name="Kudrna D."/>
            <person name="Lee S."/>
            <person name="Talag J."/>
            <person name="Welchert J."/>
            <person name="Wing R.A."/>
        </authorList>
    </citation>
    <scope>NUCLEOTIDE SEQUENCE [LARGE SCALE GENOMIC DNA]</scope>
</reference>
<dbReference type="AlphaFoldDB" id="A0A0E0L792"/>
<dbReference type="Gene3D" id="1.20.1560.10">
    <property type="entry name" value="ABC transporter type 1, transmembrane domain"/>
    <property type="match status" value="1"/>
</dbReference>
<dbReference type="InterPro" id="IPR039421">
    <property type="entry name" value="Type_1_exporter"/>
</dbReference>
<dbReference type="GO" id="GO:0140359">
    <property type="term" value="F:ABC-type transporter activity"/>
    <property type="evidence" value="ECO:0007669"/>
    <property type="project" value="InterPro"/>
</dbReference>
<sequence>MRPSSRILAASHLLRGSRSRYDPSPVAAAAPIFRRPPTVPRPLPSPLLGGFGPNCRVYPGDGKYAPFGHLSCFLSDSTYPPPPRDVRGHAFSTSANAVAVGKSSDDKVQKDISKKDVDDQIADTQILKNLGKYLLLNDSPDFRFRLVLSLGLLVGAKVINVQVPFLFKLAVDWLAALAGAETSLASFTEVNATLLALFASPAAVLIGYGIARSGVSACTELRNAVFSKVTLRAIRSVSKTVFSHLHELDLRYHLSRQTGALNRIIDRGSRAINYILTVMVFNVVPTILEIGMVSSILAYKFGSTFAWITSVSVATYIAFTLAVTQWRTKFRTAMNKADNASSTVAVDSLLNYETVKYFNNEQFEVEKYDKYLRKYETAALKTQSSLAYLNFGQNVIFSSALSTAMVLSSYGVMSGALTVGDLVMVNGLLFQLSLPLNFLGSVYRESRQSLIDMKSMFQLLEEKPGIKDEPHAQPLQFKGGHIEFENVHFGYVPERKILKGATFTVPAGKSVAIVGTSGSGKSTILRLLFRFFDSSSGSIRIDGQDIREVTLESLRKCIGVVPQDTVLFNDTIKHNIQYGRLSATDEEVYDVARRAAIHDTIMNFPDKYNTVVGERGLKLSGGEKQRVSIARVFLKEPSILLCDEATSALDSTTEASILNSLKTLSVDRTSIFIAHRLTTAMQCDEIIVLENGEVVEQGPHDFLLSKGGRYAELWSQQNNSDAIDAAAVCEIETSIYG</sequence>
<accession>A0A0E0L792</accession>
<evidence type="ECO:0000256" key="10">
    <source>
        <dbReference type="ARBA" id="ARBA00023004"/>
    </source>
</evidence>
<evidence type="ECO:0000256" key="14">
    <source>
        <dbReference type="ARBA" id="ARBA00024363"/>
    </source>
</evidence>
<keyword evidence="4" id="KW-0410">Iron transport</keyword>
<dbReference type="Proteomes" id="UP000026962">
    <property type="component" value="Chromosome 6"/>
</dbReference>
<keyword evidence="11" id="KW-0406">Ion transport</keyword>
<evidence type="ECO:0000256" key="6">
    <source>
        <dbReference type="ARBA" id="ARBA00022741"/>
    </source>
</evidence>
<evidence type="ECO:0000256" key="11">
    <source>
        <dbReference type="ARBA" id="ARBA00023065"/>
    </source>
</evidence>
<dbReference type="InterPro" id="IPR027417">
    <property type="entry name" value="P-loop_NTPase"/>
</dbReference>
<dbReference type="GO" id="GO:0005743">
    <property type="term" value="C:mitochondrial inner membrane"/>
    <property type="evidence" value="ECO:0007669"/>
    <property type="project" value="UniProtKB-SubCell"/>
</dbReference>
<evidence type="ECO:0000259" key="16">
    <source>
        <dbReference type="PROSITE" id="PS50893"/>
    </source>
</evidence>
<dbReference type="InterPro" id="IPR017871">
    <property type="entry name" value="ABC_transporter-like_CS"/>
</dbReference>
<proteinExistence type="inferred from homology"/>
<dbReference type="Gramene" id="OPUNC06G01510.1">
    <property type="protein sequence ID" value="OPUNC06G01510.1"/>
    <property type="gene ID" value="OPUNC06G01510"/>
</dbReference>
<evidence type="ECO:0000256" key="13">
    <source>
        <dbReference type="ARBA" id="ARBA00023136"/>
    </source>
</evidence>
<evidence type="ECO:0000313" key="19">
    <source>
        <dbReference type="Proteomes" id="UP000026962"/>
    </source>
</evidence>
<evidence type="ECO:0000256" key="2">
    <source>
        <dbReference type="ARBA" id="ARBA00011738"/>
    </source>
</evidence>
<dbReference type="GO" id="GO:0016887">
    <property type="term" value="F:ATP hydrolysis activity"/>
    <property type="evidence" value="ECO:0007669"/>
    <property type="project" value="InterPro"/>
</dbReference>
<dbReference type="PROSITE" id="PS50893">
    <property type="entry name" value="ABC_TRANSPORTER_2"/>
    <property type="match status" value="1"/>
</dbReference>
<feature type="transmembrane region" description="Helical" evidence="15">
    <location>
        <begin position="271"/>
        <end position="299"/>
    </location>
</feature>